<dbReference type="HOGENOM" id="CLU_023208_2_2_2"/>
<dbReference type="EMBL" id="CP002408">
    <property type="protein sequence ID" value="AFU57095.1"/>
    <property type="molecule type" value="Genomic_DNA"/>
</dbReference>
<dbReference type="GeneID" id="13796321"/>
<keyword evidence="3 8" id="KW-0819">tRNA processing</keyword>
<dbReference type="GO" id="GO:0006508">
    <property type="term" value="P:proteolysis"/>
    <property type="evidence" value="ECO:0007669"/>
    <property type="project" value="UniProtKB-KW"/>
</dbReference>
<dbReference type="HAMAP" id="MF_01446">
    <property type="entry name" value="Kae1"/>
    <property type="match status" value="1"/>
</dbReference>
<reference evidence="10 11" key="1">
    <citation type="journal article" date="2012" name="Environ. Microbiol.">
        <title>The genome of the ammonia-oxidizing Candidatus Nitrososphaera gargensis: insights into metabolic versatility and environmental adaptations.</title>
        <authorList>
            <person name="Spang A."/>
            <person name="Poehlein A."/>
            <person name="Offre P."/>
            <person name="Zumbragel S."/>
            <person name="Haider S."/>
            <person name="Rychlik N."/>
            <person name="Nowka B."/>
            <person name="Schmeisser C."/>
            <person name="Lebedeva E.V."/>
            <person name="Rattei T."/>
            <person name="Bohm C."/>
            <person name="Schmid M."/>
            <person name="Galushko A."/>
            <person name="Hatzenpichler R."/>
            <person name="Weinmaier T."/>
            <person name="Daniel R."/>
            <person name="Schleper C."/>
            <person name="Spieck E."/>
            <person name="Streit W."/>
            <person name="Wagner M."/>
        </authorList>
    </citation>
    <scope>NUCLEOTIDE SEQUENCE [LARGE SCALE GENOMIC DNA]</scope>
    <source>
        <strain evidence="11">Ga9.2</strain>
    </source>
</reference>
<accession>K0IC21</accession>
<feature type="binding site" evidence="8">
    <location>
        <position position="291"/>
    </location>
    <ligand>
        <name>Fe cation</name>
        <dbReference type="ChEBI" id="CHEBI:24875"/>
    </ligand>
</feature>
<feature type="binding site" evidence="8">
    <location>
        <position position="263"/>
    </location>
    <ligand>
        <name>substrate</name>
    </ligand>
</feature>
<evidence type="ECO:0000313" key="10">
    <source>
        <dbReference type="EMBL" id="AFU57095.1"/>
    </source>
</evidence>
<dbReference type="PANTHER" id="PTHR11735">
    <property type="entry name" value="TRNA N6-ADENOSINE THREONYLCARBAMOYLTRANSFERASE"/>
    <property type="match status" value="1"/>
</dbReference>
<dbReference type="NCBIfam" id="TIGR00329">
    <property type="entry name" value="gcp_kae1"/>
    <property type="match status" value="1"/>
</dbReference>
<evidence type="ECO:0000256" key="8">
    <source>
        <dbReference type="HAMAP-Rule" id="MF_01446"/>
    </source>
</evidence>
<name>K0IC21_NITGG</name>
<dbReference type="KEGG" id="nga:Ngar_c01450"/>
<keyword evidence="11" id="KW-1185">Reference proteome</keyword>
<evidence type="ECO:0000259" key="9">
    <source>
        <dbReference type="Pfam" id="PF00814"/>
    </source>
</evidence>
<dbReference type="Gene3D" id="3.30.420.40">
    <property type="match status" value="2"/>
</dbReference>
<dbReference type="InterPro" id="IPR043129">
    <property type="entry name" value="ATPase_NBD"/>
</dbReference>
<sequence length="333" mass="35725">MLCLGIESTAHTFGCSIVDSKGKVLSDERDVYKAPEGSGIHPREASRHHMEASADVLRQSLKTAGVSMKDIGIVGYSAGPGLGPCLRVGAVVARTVAGFYKKPLVPVNHALGHLELGAMLTGASDPLVLLVSGGHTMILAFSHGRWRVFGETLDITIGQLLDQFGRALGFASPCGGRIEQLAVQSAGRYMQLPYIVKGNDVSFSGLLTAAIKLASDRAEEVAVTDACYSLQETAFAMLAEAVERALSFTGKKEMMIVGGVAANKRLAEMLEAACSRQGAKLFVCPLKFAGDNGAQIAWTAILEYQVTKRHVKVEESFVQQSWRLDTVDISWRR</sequence>
<keyword evidence="1 8" id="KW-0963">Cytoplasm</keyword>
<feature type="binding site" evidence="8">
    <location>
        <position position="162"/>
    </location>
    <ligand>
        <name>substrate</name>
    </ligand>
</feature>
<keyword evidence="2 8" id="KW-0808">Transferase</keyword>
<protein>
    <recommendedName>
        <fullName evidence="8">tRNA N6-adenosine threonylcarbamoyltransferase</fullName>
        <ecNumber evidence="8">2.3.1.234</ecNumber>
    </recommendedName>
    <alternativeName>
        <fullName evidence="8">N6-L-threonylcarbamoyladenine synthase</fullName>
        <shortName evidence="8">t(6)A synthase</shortName>
    </alternativeName>
    <alternativeName>
        <fullName evidence="8">t(6)A37 threonylcarbamoyladenosine biosynthesis protein Kae1</fullName>
    </alternativeName>
    <alternativeName>
        <fullName evidence="8">tRNA threonylcarbamoyladenosine biosynthesis protein Kae1</fullName>
    </alternativeName>
</protein>
<dbReference type="OrthoDB" id="6818at2157"/>
<gene>
    <name evidence="8" type="primary">kae1</name>
    <name evidence="10" type="ordered locus">Ngar_c01450</name>
</gene>
<dbReference type="Proteomes" id="UP000008037">
    <property type="component" value="Chromosome"/>
</dbReference>
<dbReference type="PROSITE" id="PS01016">
    <property type="entry name" value="GLYCOPROTEASE"/>
    <property type="match status" value="1"/>
</dbReference>
<evidence type="ECO:0000256" key="6">
    <source>
        <dbReference type="ARBA" id="ARBA00023315"/>
    </source>
</evidence>
<dbReference type="GO" id="GO:0005737">
    <property type="term" value="C:cytoplasm"/>
    <property type="evidence" value="ECO:0007669"/>
    <property type="project" value="UniProtKB-SubCell"/>
</dbReference>
<dbReference type="PANTHER" id="PTHR11735:SF14">
    <property type="entry name" value="TRNA N6-ADENOSINE THREONYLCARBAMOYLTRANSFERASE"/>
    <property type="match status" value="1"/>
</dbReference>
<dbReference type="PATRIC" id="fig|1237085.11.peg.145"/>
<comment type="similarity">
    <text evidence="8">Belongs to the KAE1 / TsaD family.</text>
</comment>
<dbReference type="InterPro" id="IPR017860">
    <property type="entry name" value="Peptidase_M22_CS"/>
</dbReference>
<evidence type="ECO:0000256" key="7">
    <source>
        <dbReference type="ARBA" id="ARBA00048117"/>
    </source>
</evidence>
<dbReference type="GO" id="GO:0002949">
    <property type="term" value="P:tRNA threonylcarbamoyladenosine modification"/>
    <property type="evidence" value="ECO:0007669"/>
    <property type="project" value="UniProtKB-UniRule"/>
</dbReference>
<evidence type="ECO:0000256" key="4">
    <source>
        <dbReference type="ARBA" id="ARBA00022723"/>
    </source>
</evidence>
<evidence type="ECO:0000256" key="2">
    <source>
        <dbReference type="ARBA" id="ARBA00022679"/>
    </source>
</evidence>
<dbReference type="GO" id="GO:0061711">
    <property type="term" value="F:tRNA N(6)-L-threonylcarbamoyladenine synthase activity"/>
    <property type="evidence" value="ECO:0007669"/>
    <property type="project" value="UniProtKB-EC"/>
</dbReference>
<dbReference type="RefSeq" id="WP_015017668.1">
    <property type="nucleotide sequence ID" value="NC_018719.1"/>
</dbReference>
<dbReference type="SUPFAM" id="SSF53067">
    <property type="entry name" value="Actin-like ATPase domain"/>
    <property type="match status" value="1"/>
</dbReference>
<evidence type="ECO:0000256" key="3">
    <source>
        <dbReference type="ARBA" id="ARBA00022694"/>
    </source>
</evidence>
<dbReference type="GO" id="GO:0008233">
    <property type="term" value="F:peptidase activity"/>
    <property type="evidence" value="ECO:0007669"/>
    <property type="project" value="UniProtKB-KW"/>
</dbReference>
<dbReference type="NCBIfam" id="TIGR03722">
    <property type="entry name" value="arch_KAE1"/>
    <property type="match status" value="1"/>
</dbReference>
<comment type="cofactor">
    <cofactor evidence="8">
        <name>Fe(2+)</name>
        <dbReference type="ChEBI" id="CHEBI:29033"/>
    </cofactor>
    <text evidence="8">Binds 1 Fe(2+) ion per subunit.</text>
</comment>
<dbReference type="BioCyc" id="CNIT1237085:G1324-145-MONOMER"/>
<dbReference type="InterPro" id="IPR017861">
    <property type="entry name" value="KAE1/TsaD"/>
</dbReference>
<keyword evidence="5 8" id="KW-0408">Iron</keyword>
<dbReference type="InterPro" id="IPR034680">
    <property type="entry name" value="Kae1_archaea_euk"/>
</dbReference>
<keyword evidence="6 8" id="KW-0012">Acyltransferase</keyword>
<comment type="subcellular location">
    <subcellularLocation>
        <location evidence="8">Cytoplasm</location>
    </subcellularLocation>
</comment>
<feature type="binding site" evidence="8">
    <location>
        <position position="113"/>
    </location>
    <ligand>
        <name>Fe cation</name>
        <dbReference type="ChEBI" id="CHEBI:24875"/>
    </ligand>
</feature>
<keyword evidence="10" id="KW-0645">Protease</keyword>
<dbReference type="InParanoid" id="K0IC21"/>
<dbReference type="STRING" id="1237085.Ngar_c01450"/>
<keyword evidence="10" id="KW-0378">Hydrolase</keyword>
<comment type="catalytic activity">
    <reaction evidence="7 8">
        <text>L-threonylcarbamoyladenylate + adenosine(37) in tRNA = N(6)-L-threonylcarbamoyladenosine(37) in tRNA + AMP + H(+)</text>
        <dbReference type="Rhea" id="RHEA:37059"/>
        <dbReference type="Rhea" id="RHEA-COMP:10162"/>
        <dbReference type="Rhea" id="RHEA-COMP:10163"/>
        <dbReference type="ChEBI" id="CHEBI:15378"/>
        <dbReference type="ChEBI" id="CHEBI:73682"/>
        <dbReference type="ChEBI" id="CHEBI:74411"/>
        <dbReference type="ChEBI" id="CHEBI:74418"/>
        <dbReference type="ChEBI" id="CHEBI:456215"/>
        <dbReference type="EC" id="2.3.1.234"/>
    </reaction>
</comment>
<feature type="binding site" evidence="8">
    <location>
        <position position="175"/>
    </location>
    <ligand>
        <name>substrate</name>
    </ligand>
</feature>
<keyword evidence="4 8" id="KW-0479">Metal-binding</keyword>
<dbReference type="GO" id="GO:0005506">
    <property type="term" value="F:iron ion binding"/>
    <property type="evidence" value="ECO:0007669"/>
    <property type="project" value="UniProtKB-UniRule"/>
</dbReference>
<evidence type="ECO:0000256" key="5">
    <source>
        <dbReference type="ARBA" id="ARBA00023004"/>
    </source>
</evidence>
<dbReference type="FunCoup" id="K0IC21">
    <property type="interactions" value="143"/>
</dbReference>
<dbReference type="FunFam" id="3.30.420.40:FF:000037">
    <property type="entry name" value="Probable tRNA N6-adenosine threonylcarbamoyltransferase"/>
    <property type="match status" value="1"/>
</dbReference>
<comment type="function">
    <text evidence="8">Required for the formation of a threonylcarbamoyl group on adenosine at position 37 (t(6)A37) in tRNAs that read codons beginning with adenine. Is probably involved in the transfer of the threonylcarbamoyl moiety of threonylcarbamoyl-AMP (TC-AMP) to the N6 group of A37.</text>
</comment>
<dbReference type="AlphaFoldDB" id="K0IC21"/>
<feature type="binding site" evidence="8">
    <location>
        <position position="179"/>
    </location>
    <ligand>
        <name>substrate</name>
    </ligand>
</feature>
<dbReference type="Pfam" id="PF00814">
    <property type="entry name" value="TsaD"/>
    <property type="match status" value="1"/>
</dbReference>
<dbReference type="PRINTS" id="PR00789">
    <property type="entry name" value="OSIALOPTASE"/>
</dbReference>
<dbReference type="InterPro" id="IPR000905">
    <property type="entry name" value="Gcp-like_dom"/>
</dbReference>
<dbReference type="EC" id="2.3.1.234" evidence="8"/>
<comment type="caution">
    <text evidence="8">Lacks conserved residue(s) required for the propagation of feature annotation.</text>
</comment>
<proteinExistence type="inferred from homology"/>
<feature type="domain" description="Gcp-like" evidence="9">
    <location>
        <begin position="30"/>
        <end position="298"/>
    </location>
</feature>
<organism evidence="10 11">
    <name type="scientific">Nitrososphaera gargensis (strain Ga9.2)</name>
    <dbReference type="NCBI Taxonomy" id="1237085"/>
    <lineage>
        <taxon>Archaea</taxon>
        <taxon>Nitrososphaerota</taxon>
        <taxon>Nitrososphaeria</taxon>
        <taxon>Nitrososphaerales</taxon>
        <taxon>Nitrososphaeraceae</taxon>
        <taxon>Nitrososphaera</taxon>
    </lineage>
</organism>
<feature type="binding site" evidence="8">
    <location>
        <position position="109"/>
    </location>
    <ligand>
        <name>Fe cation</name>
        <dbReference type="ChEBI" id="CHEBI:24875"/>
    </ligand>
</feature>
<feature type="binding site" evidence="8">
    <location>
        <begin position="130"/>
        <end position="134"/>
    </location>
    <ligand>
        <name>substrate</name>
    </ligand>
</feature>
<evidence type="ECO:0000256" key="1">
    <source>
        <dbReference type="ARBA" id="ARBA00022490"/>
    </source>
</evidence>
<dbReference type="GO" id="GO:0000408">
    <property type="term" value="C:EKC/KEOPS complex"/>
    <property type="evidence" value="ECO:0007669"/>
    <property type="project" value="InterPro"/>
</dbReference>
<evidence type="ECO:0000313" key="11">
    <source>
        <dbReference type="Proteomes" id="UP000008037"/>
    </source>
</evidence>